<dbReference type="PANTHER" id="PTHR30352">
    <property type="entry name" value="PYRUVATE FORMATE-LYASE-ACTIVATING ENZYME"/>
    <property type="match status" value="1"/>
</dbReference>
<protein>
    <recommendedName>
        <fullName evidence="7">Radical SAM core domain-containing protein</fullName>
    </recommendedName>
</protein>
<dbReference type="Gene3D" id="3.20.20.70">
    <property type="entry name" value="Aldolase class I"/>
    <property type="match status" value="1"/>
</dbReference>
<reference evidence="8" key="1">
    <citation type="journal article" date="2014" name="Front. Microbiol.">
        <title>High frequency of phylogenetically diverse reductive dehalogenase-homologous genes in deep subseafloor sedimentary metagenomes.</title>
        <authorList>
            <person name="Kawai M."/>
            <person name="Futagami T."/>
            <person name="Toyoda A."/>
            <person name="Takaki Y."/>
            <person name="Nishi S."/>
            <person name="Hori S."/>
            <person name="Arai W."/>
            <person name="Tsubouchi T."/>
            <person name="Morono Y."/>
            <person name="Uchiyama I."/>
            <person name="Ito T."/>
            <person name="Fujiyama A."/>
            <person name="Inagaki F."/>
            <person name="Takami H."/>
        </authorList>
    </citation>
    <scope>NUCLEOTIDE SEQUENCE</scope>
    <source>
        <strain evidence="8">Expedition CK06-06</strain>
    </source>
</reference>
<dbReference type="GO" id="GO:0046872">
    <property type="term" value="F:metal ion binding"/>
    <property type="evidence" value="ECO:0007669"/>
    <property type="project" value="UniProtKB-KW"/>
</dbReference>
<dbReference type="EMBL" id="BART01001753">
    <property type="protein sequence ID" value="GAG72984.1"/>
    <property type="molecule type" value="Genomic_DNA"/>
</dbReference>
<dbReference type="InterPro" id="IPR013785">
    <property type="entry name" value="Aldolase_TIM"/>
</dbReference>
<dbReference type="PANTHER" id="PTHR30352:SF5">
    <property type="entry name" value="PYRUVATE FORMATE-LYASE 1-ACTIVATING ENZYME"/>
    <property type="match status" value="1"/>
</dbReference>
<keyword evidence="3" id="KW-0949">S-adenosyl-L-methionine</keyword>
<dbReference type="AlphaFoldDB" id="X0ZUD2"/>
<proteinExistence type="predicted"/>
<evidence type="ECO:0000256" key="1">
    <source>
        <dbReference type="ARBA" id="ARBA00001966"/>
    </source>
</evidence>
<dbReference type="PROSITE" id="PS51918">
    <property type="entry name" value="RADICAL_SAM"/>
    <property type="match status" value="1"/>
</dbReference>
<evidence type="ECO:0000256" key="6">
    <source>
        <dbReference type="ARBA" id="ARBA00023014"/>
    </source>
</evidence>
<comment type="cofactor">
    <cofactor evidence="1">
        <name>[4Fe-4S] cluster</name>
        <dbReference type="ChEBI" id="CHEBI:49883"/>
    </cofactor>
</comment>
<dbReference type="InterPro" id="IPR027596">
    <property type="entry name" value="AmmeMemoSam_rS"/>
</dbReference>
<dbReference type="InterPro" id="IPR006638">
    <property type="entry name" value="Elp3/MiaA/NifB-like_rSAM"/>
</dbReference>
<feature type="domain" description="Radical SAM core" evidence="7">
    <location>
        <begin position="12"/>
        <end position="231"/>
    </location>
</feature>
<comment type="caution">
    <text evidence="8">The sequence shown here is derived from an EMBL/GenBank/DDBJ whole genome shotgun (WGS) entry which is preliminary data.</text>
</comment>
<evidence type="ECO:0000256" key="3">
    <source>
        <dbReference type="ARBA" id="ARBA00022691"/>
    </source>
</evidence>
<keyword evidence="2" id="KW-0004">4Fe-4S</keyword>
<dbReference type="SFLD" id="SFLDG01101">
    <property type="entry name" value="Uncharacterised_Radical_SAM_Su"/>
    <property type="match status" value="1"/>
</dbReference>
<dbReference type="GO" id="GO:0051539">
    <property type="term" value="F:4 iron, 4 sulfur cluster binding"/>
    <property type="evidence" value="ECO:0007669"/>
    <property type="project" value="UniProtKB-KW"/>
</dbReference>
<accession>X0ZUD2</accession>
<evidence type="ECO:0000256" key="2">
    <source>
        <dbReference type="ARBA" id="ARBA00022485"/>
    </source>
</evidence>
<gene>
    <name evidence="8" type="ORF">S01H4_05893</name>
</gene>
<evidence type="ECO:0000256" key="5">
    <source>
        <dbReference type="ARBA" id="ARBA00023004"/>
    </source>
</evidence>
<dbReference type="CDD" id="cd01335">
    <property type="entry name" value="Radical_SAM"/>
    <property type="match status" value="1"/>
</dbReference>
<dbReference type="Pfam" id="PF04055">
    <property type="entry name" value="Radical_SAM"/>
    <property type="match status" value="1"/>
</dbReference>
<dbReference type="SUPFAM" id="SSF102114">
    <property type="entry name" value="Radical SAM enzymes"/>
    <property type="match status" value="1"/>
</dbReference>
<dbReference type="SMART" id="SM00729">
    <property type="entry name" value="Elp3"/>
    <property type="match status" value="1"/>
</dbReference>
<evidence type="ECO:0000259" key="7">
    <source>
        <dbReference type="PROSITE" id="PS51918"/>
    </source>
</evidence>
<dbReference type="PIRSF" id="PIRSF004869">
    <property type="entry name" value="PflX_prd"/>
    <property type="match status" value="1"/>
</dbReference>
<organism evidence="8">
    <name type="scientific">marine sediment metagenome</name>
    <dbReference type="NCBI Taxonomy" id="412755"/>
    <lineage>
        <taxon>unclassified sequences</taxon>
        <taxon>metagenomes</taxon>
        <taxon>ecological metagenomes</taxon>
    </lineage>
</organism>
<keyword evidence="4" id="KW-0479">Metal-binding</keyword>
<dbReference type="InterPro" id="IPR058240">
    <property type="entry name" value="rSAM_sf"/>
</dbReference>
<dbReference type="GO" id="GO:0003824">
    <property type="term" value="F:catalytic activity"/>
    <property type="evidence" value="ECO:0007669"/>
    <property type="project" value="InterPro"/>
</dbReference>
<keyword evidence="5" id="KW-0408">Iron</keyword>
<evidence type="ECO:0000256" key="4">
    <source>
        <dbReference type="ARBA" id="ARBA00022723"/>
    </source>
</evidence>
<dbReference type="SFLD" id="SFLDS00029">
    <property type="entry name" value="Radical_SAM"/>
    <property type="match status" value="1"/>
</dbReference>
<sequence>IDPIEKKPLFNFYPGTTAYSIATVGCNFKCQFCQNWEISQMVRDKHLVMGNEASPELIVENAKRYGSKSIAYTYTEPTIFFEYAYDTAKLAHEADIKNVFVTNGYMTEEALKEINSYLDAANVDLKSFSDDFYRKLCGARLQPVLDTLKLMKKLGIWVEVTTLIIPSLNDSPDELGKIAKFIVNELGEETPWHISRFYPSYNLKDKPPTPIDTIHKAREIGLNEGLKYVYEGNVPDSKGESTYCPNCKNLVIKRWGYQITKKDTKDGICQNCGSKIDGAGL</sequence>
<dbReference type="InterPro" id="IPR034457">
    <property type="entry name" value="Organic_radical-activating"/>
</dbReference>
<name>X0ZUD2_9ZZZZ</name>
<evidence type="ECO:0000313" key="8">
    <source>
        <dbReference type="EMBL" id="GAG72984.1"/>
    </source>
</evidence>
<dbReference type="NCBIfam" id="TIGR04337">
    <property type="entry name" value="AmmeMemoSam_rS"/>
    <property type="match status" value="1"/>
</dbReference>
<feature type="non-terminal residue" evidence="8">
    <location>
        <position position="1"/>
    </location>
</feature>
<keyword evidence="6" id="KW-0411">Iron-sulfur</keyword>
<dbReference type="InterPro" id="IPR016431">
    <property type="entry name" value="Pyrv-formate_lyase-activ_prd"/>
</dbReference>
<dbReference type="InterPro" id="IPR007197">
    <property type="entry name" value="rSAM"/>
</dbReference>